<gene>
    <name evidence="1" type="ORF">JX265_002955</name>
</gene>
<name>A0A9P9WT00_9PEZI</name>
<evidence type="ECO:0008006" key="3">
    <source>
        <dbReference type="Google" id="ProtNLM"/>
    </source>
</evidence>
<dbReference type="Proteomes" id="UP000829685">
    <property type="component" value="Unassembled WGS sequence"/>
</dbReference>
<evidence type="ECO:0000313" key="2">
    <source>
        <dbReference type="Proteomes" id="UP000829685"/>
    </source>
</evidence>
<protein>
    <recommendedName>
        <fullName evidence="3">Cyclin-like F-box</fullName>
    </recommendedName>
</protein>
<proteinExistence type="predicted"/>
<dbReference type="EMBL" id="JAFIMR010000005">
    <property type="protein sequence ID" value="KAI1878778.1"/>
    <property type="molecule type" value="Genomic_DNA"/>
</dbReference>
<sequence length="386" mass="43031">MTTSPPSSQESTDVVCIASEPFSAKPLIAEILRTRYCIPGSVFLVEGVDVFHASRSKRWRAVRLILGDGEFCVQALLSGEMHRYLDGGDLAVGSYVKLEAFRLEHIHSKTHSDQKSRRSDKTGRGAARNPACLIVDNLIVVGWNKRLLSMLEDKETTRAAGNAAQNAGPEKEGMDDTVDIVGRSAAAPSIHPQHEIHDLKVLEELAGADDDFETLDVPEQKTSQGRAEVAAQPFAFDYSVPVDVNNLPWSSTDPSKPLKLTTLRSIPTLPYKQNWSTNILAVISSLSDVEPCTMPPFKQRVARLSHPSTPKQVHLTVFLDPEEFAPQVGSVVLLLGVKNHRFDGGSLKKYASDRMKDRGRWWYENPYQFTWCDVAALKRWWDHQQT</sequence>
<reference evidence="1" key="1">
    <citation type="submission" date="2021-03" db="EMBL/GenBank/DDBJ databases">
        <title>Revisited historic fungal species revealed as producer of novel bioactive compounds through whole genome sequencing and comparative genomics.</title>
        <authorList>
            <person name="Vignolle G.A."/>
            <person name="Hochenegger N."/>
            <person name="Mach R.L."/>
            <person name="Mach-Aigner A.R."/>
            <person name="Javad Rahimi M."/>
            <person name="Salim K.A."/>
            <person name="Chan C.M."/>
            <person name="Lim L.B.L."/>
            <person name="Cai F."/>
            <person name="Druzhinina I.S."/>
            <person name="U'Ren J.M."/>
            <person name="Derntl C."/>
        </authorList>
    </citation>
    <scope>NUCLEOTIDE SEQUENCE</scope>
    <source>
        <strain evidence="1">TUCIM 5799</strain>
    </source>
</reference>
<keyword evidence="2" id="KW-1185">Reference proteome</keyword>
<comment type="caution">
    <text evidence="1">The sequence shown here is derived from an EMBL/GenBank/DDBJ whole genome shotgun (WGS) entry which is preliminary data.</text>
</comment>
<evidence type="ECO:0000313" key="1">
    <source>
        <dbReference type="EMBL" id="KAI1878778.1"/>
    </source>
</evidence>
<dbReference type="AlphaFoldDB" id="A0A9P9WT00"/>
<accession>A0A9P9WT00</accession>
<organism evidence="1 2">
    <name type="scientific">Neoarthrinium moseri</name>
    <dbReference type="NCBI Taxonomy" id="1658444"/>
    <lineage>
        <taxon>Eukaryota</taxon>
        <taxon>Fungi</taxon>
        <taxon>Dikarya</taxon>
        <taxon>Ascomycota</taxon>
        <taxon>Pezizomycotina</taxon>
        <taxon>Sordariomycetes</taxon>
        <taxon>Xylariomycetidae</taxon>
        <taxon>Amphisphaeriales</taxon>
        <taxon>Apiosporaceae</taxon>
        <taxon>Neoarthrinium</taxon>
    </lineage>
</organism>